<reference evidence="2 3" key="1">
    <citation type="submission" date="2019-11" db="EMBL/GenBank/DDBJ databases">
        <title>Whole genome sequence of Oryza granulata.</title>
        <authorList>
            <person name="Li W."/>
        </authorList>
    </citation>
    <scope>NUCLEOTIDE SEQUENCE [LARGE SCALE GENOMIC DNA]</scope>
    <source>
        <strain evidence="3">cv. Menghai</strain>
        <tissue evidence="2">Leaf</tissue>
    </source>
</reference>
<protein>
    <submittedName>
        <fullName evidence="2">Uncharacterized protein</fullName>
    </submittedName>
</protein>
<name>A0A6G1DWM0_9ORYZ</name>
<organism evidence="2 3">
    <name type="scientific">Oryza meyeriana var. granulata</name>
    <dbReference type="NCBI Taxonomy" id="110450"/>
    <lineage>
        <taxon>Eukaryota</taxon>
        <taxon>Viridiplantae</taxon>
        <taxon>Streptophyta</taxon>
        <taxon>Embryophyta</taxon>
        <taxon>Tracheophyta</taxon>
        <taxon>Spermatophyta</taxon>
        <taxon>Magnoliopsida</taxon>
        <taxon>Liliopsida</taxon>
        <taxon>Poales</taxon>
        <taxon>Poaceae</taxon>
        <taxon>BOP clade</taxon>
        <taxon>Oryzoideae</taxon>
        <taxon>Oryzeae</taxon>
        <taxon>Oryzinae</taxon>
        <taxon>Oryza</taxon>
        <taxon>Oryza meyeriana</taxon>
    </lineage>
</organism>
<dbReference type="EMBL" id="SPHZ02000005">
    <property type="protein sequence ID" value="KAF0917018.1"/>
    <property type="molecule type" value="Genomic_DNA"/>
</dbReference>
<proteinExistence type="predicted"/>
<dbReference type="AlphaFoldDB" id="A0A6G1DWM0"/>
<feature type="compositionally biased region" description="Basic and acidic residues" evidence="1">
    <location>
        <begin position="82"/>
        <end position="92"/>
    </location>
</feature>
<comment type="caution">
    <text evidence="2">The sequence shown here is derived from an EMBL/GenBank/DDBJ whole genome shotgun (WGS) entry which is preliminary data.</text>
</comment>
<feature type="region of interest" description="Disordered" evidence="1">
    <location>
        <begin position="70"/>
        <end position="103"/>
    </location>
</feature>
<gene>
    <name evidence="2" type="ORF">E2562_016319</name>
</gene>
<accession>A0A6G1DWM0</accession>
<sequence>MKVYDHNKRVGSILNDLEVAETLVANLMLDEIDDTNYCKFFVEEYMVLIKLKSTIRGVTVEPTIVSRVGNEAGPGQVGQERPCPRPCRDPMGERGPAWSQYST</sequence>
<evidence type="ECO:0000256" key="1">
    <source>
        <dbReference type="SAM" id="MobiDB-lite"/>
    </source>
</evidence>
<dbReference type="Proteomes" id="UP000479710">
    <property type="component" value="Unassembled WGS sequence"/>
</dbReference>
<evidence type="ECO:0000313" key="3">
    <source>
        <dbReference type="Proteomes" id="UP000479710"/>
    </source>
</evidence>
<keyword evidence="3" id="KW-1185">Reference proteome</keyword>
<evidence type="ECO:0000313" key="2">
    <source>
        <dbReference type="EMBL" id="KAF0917018.1"/>
    </source>
</evidence>